<sequence>MNEIKKNKLLIIGASGHGKVVADIAFKLNKWQRIAFLDDDESLKVSLGLDVVGTLKDMHTCIDDWDMFVAIGKNSLRETIQLKLEAQAATIPVLIHPQAIIGKDVEISKGTVIMAGSVINSSTVIGKGSIINTGSTVDHDNLIENFVHISPGVHIAGTVKIGHGSWLGIGSIVSNNVKIIKNTILGAGSVVIKDINEPGVYIGIPARRIKDGENFDFS</sequence>
<dbReference type="KEGG" id="pdg:BCM40_03535"/>
<dbReference type="GO" id="GO:0016740">
    <property type="term" value="F:transferase activity"/>
    <property type="evidence" value="ECO:0007669"/>
    <property type="project" value="UniProtKB-KW"/>
</dbReference>
<reference evidence="4" key="1">
    <citation type="submission" date="2016-10" db="EMBL/GenBank/DDBJ databases">
        <authorList>
            <person name="See-Too W.S."/>
        </authorList>
    </citation>
    <scope>NUCLEOTIDE SEQUENCE</scope>
    <source>
        <strain evidence="4">DSM 22276</strain>
    </source>
</reference>
<dbReference type="Pfam" id="PF17836">
    <property type="entry name" value="PglD_N"/>
    <property type="match status" value="1"/>
</dbReference>
<accession>A0A1C7EGK2</accession>
<organism evidence="4 5">
    <name type="scientific">Planococcus donghaensis</name>
    <dbReference type="NCBI Taxonomy" id="414778"/>
    <lineage>
        <taxon>Bacteria</taxon>
        <taxon>Bacillati</taxon>
        <taxon>Bacillota</taxon>
        <taxon>Bacilli</taxon>
        <taxon>Bacillales</taxon>
        <taxon>Caryophanaceae</taxon>
        <taxon>Planococcus</taxon>
    </lineage>
</organism>
<dbReference type="RefSeq" id="WP_065525589.1">
    <property type="nucleotide sequence ID" value="NZ_CP016543.2"/>
</dbReference>
<evidence type="ECO:0000256" key="2">
    <source>
        <dbReference type="PIRSR" id="PIRSR620019-2"/>
    </source>
</evidence>
<dbReference type="STRING" id="414778.BCM40_03535"/>
<dbReference type="InterPro" id="IPR050179">
    <property type="entry name" value="Trans_hexapeptide_repeat"/>
</dbReference>
<dbReference type="NCBIfam" id="TIGR03570">
    <property type="entry name" value="NeuD_NnaD"/>
    <property type="match status" value="1"/>
</dbReference>
<keyword evidence="5" id="KW-1185">Reference proteome</keyword>
<evidence type="ECO:0000259" key="3">
    <source>
        <dbReference type="Pfam" id="PF17836"/>
    </source>
</evidence>
<dbReference type="PANTHER" id="PTHR43300:SF7">
    <property type="entry name" value="UDP-N-ACETYLBACILLOSAMINE N-ACETYLTRANSFERASE"/>
    <property type="match status" value="1"/>
</dbReference>
<dbReference type="OrthoDB" id="9794407at2"/>
<evidence type="ECO:0000313" key="4">
    <source>
        <dbReference type="EMBL" id="ANU22482.1"/>
    </source>
</evidence>
<evidence type="ECO:0000313" key="5">
    <source>
        <dbReference type="Proteomes" id="UP000092495"/>
    </source>
</evidence>
<dbReference type="Gene3D" id="3.40.50.20">
    <property type="match status" value="1"/>
</dbReference>
<dbReference type="EMBL" id="CP016543">
    <property type="protein sequence ID" value="ANU22482.1"/>
    <property type="molecule type" value="Genomic_DNA"/>
</dbReference>
<dbReference type="AlphaFoldDB" id="A0A1C7EGK2"/>
<feature type="active site" description="Proton acceptor" evidence="1">
    <location>
        <position position="139"/>
    </location>
</feature>
<gene>
    <name evidence="4" type="ORF">BCM40_03535</name>
</gene>
<dbReference type="InterPro" id="IPR011004">
    <property type="entry name" value="Trimer_LpxA-like_sf"/>
</dbReference>
<dbReference type="SUPFAM" id="SSF51161">
    <property type="entry name" value="Trimeric LpxA-like enzymes"/>
    <property type="match status" value="1"/>
</dbReference>
<protein>
    <submittedName>
        <fullName evidence="4">Acetyltransferase</fullName>
    </submittedName>
</protein>
<dbReference type="Proteomes" id="UP000092495">
    <property type="component" value="Chromosome"/>
</dbReference>
<proteinExistence type="predicted"/>
<dbReference type="PANTHER" id="PTHR43300">
    <property type="entry name" value="ACETYLTRANSFERASE"/>
    <property type="match status" value="1"/>
</dbReference>
<feature type="binding site" evidence="2">
    <location>
        <position position="148"/>
    </location>
    <ligand>
        <name>acetyl-CoA</name>
        <dbReference type="ChEBI" id="CHEBI:57288"/>
    </ligand>
</feature>
<dbReference type="InterPro" id="IPR041561">
    <property type="entry name" value="PglD_N"/>
</dbReference>
<feature type="binding site" evidence="2">
    <location>
        <begin position="15"/>
        <end position="17"/>
    </location>
    <ligand>
        <name>substrate</name>
    </ligand>
</feature>
<dbReference type="InterPro" id="IPR020019">
    <property type="entry name" value="AcTrfase_PglD-like"/>
</dbReference>
<feature type="binding site" evidence="2">
    <location>
        <position position="72"/>
    </location>
    <ligand>
        <name>substrate</name>
    </ligand>
</feature>
<feature type="site" description="Increases basicity of active site His" evidence="1">
    <location>
        <position position="140"/>
    </location>
</feature>
<dbReference type="Gene3D" id="2.160.10.10">
    <property type="entry name" value="Hexapeptide repeat proteins"/>
    <property type="match status" value="1"/>
</dbReference>
<feature type="binding site" evidence="2">
    <location>
        <position position="169"/>
    </location>
    <ligand>
        <name>acetyl-CoA</name>
        <dbReference type="ChEBI" id="CHEBI:57288"/>
    </ligand>
</feature>
<dbReference type="CDD" id="cd03360">
    <property type="entry name" value="LbH_AT_putative"/>
    <property type="match status" value="1"/>
</dbReference>
<feature type="domain" description="PglD N-terminal" evidence="3">
    <location>
        <begin position="8"/>
        <end position="81"/>
    </location>
</feature>
<evidence type="ECO:0000256" key="1">
    <source>
        <dbReference type="PIRSR" id="PIRSR620019-1"/>
    </source>
</evidence>
<name>A0A1C7EGK2_9BACL</name>